<dbReference type="Pfam" id="PF13194">
    <property type="entry name" value="DUF4010"/>
    <property type="match status" value="1"/>
</dbReference>
<feature type="transmembrane region" description="Helical" evidence="1">
    <location>
        <begin position="201"/>
        <end position="225"/>
    </location>
</feature>
<feature type="transmembrane region" description="Helical" evidence="1">
    <location>
        <begin position="336"/>
        <end position="357"/>
    </location>
</feature>
<evidence type="ECO:0000259" key="3">
    <source>
        <dbReference type="Pfam" id="PF13194"/>
    </source>
</evidence>
<feature type="transmembrane region" description="Helical" evidence="1">
    <location>
        <begin position="63"/>
        <end position="82"/>
    </location>
</feature>
<keyword evidence="1" id="KW-0812">Transmembrane</keyword>
<dbReference type="Pfam" id="PF02308">
    <property type="entry name" value="MgtC"/>
    <property type="match status" value="1"/>
</dbReference>
<feature type="transmembrane region" description="Helical" evidence="1">
    <location>
        <begin position="6"/>
        <end position="26"/>
    </location>
</feature>
<keyword evidence="1" id="KW-1133">Transmembrane helix</keyword>
<feature type="transmembrane region" description="Helical" evidence="1">
    <location>
        <begin position="169"/>
        <end position="189"/>
    </location>
</feature>
<protein>
    <submittedName>
        <fullName evidence="4">MgtC/SapB family protein</fullName>
    </submittedName>
</protein>
<dbReference type="PANTHER" id="PTHR39084:SF1">
    <property type="entry name" value="DUF4010 DOMAIN-CONTAINING PROTEIN"/>
    <property type="match status" value="1"/>
</dbReference>
<evidence type="ECO:0000259" key="2">
    <source>
        <dbReference type="Pfam" id="PF02308"/>
    </source>
</evidence>
<comment type="caution">
    <text evidence="4">The sequence shown here is derived from an EMBL/GenBank/DDBJ whole genome shotgun (WGS) entry which is preliminary data.</text>
</comment>
<reference evidence="5" key="1">
    <citation type="journal article" date="2019" name="Int. J. Syst. Evol. Microbiol.">
        <title>The Global Catalogue of Microorganisms (GCM) 10K type strain sequencing project: providing services to taxonomists for standard genome sequencing and annotation.</title>
        <authorList>
            <consortium name="The Broad Institute Genomics Platform"/>
            <consortium name="The Broad Institute Genome Sequencing Center for Infectious Disease"/>
            <person name="Wu L."/>
            <person name="Ma J."/>
        </authorList>
    </citation>
    <scope>NUCLEOTIDE SEQUENCE [LARGE SCALE GENOMIC DNA]</scope>
    <source>
        <strain evidence="5">CGMCC 1.12371</strain>
    </source>
</reference>
<dbReference type="InterPro" id="IPR049177">
    <property type="entry name" value="MgtC_SapB_SrpB_YhiD_N"/>
</dbReference>
<feature type="transmembrane region" description="Helical" evidence="1">
    <location>
        <begin position="237"/>
        <end position="259"/>
    </location>
</feature>
<dbReference type="InterPro" id="IPR025105">
    <property type="entry name" value="DUF4010"/>
</dbReference>
<proteinExistence type="predicted"/>
<evidence type="ECO:0000256" key="1">
    <source>
        <dbReference type="SAM" id="Phobius"/>
    </source>
</evidence>
<dbReference type="PANTHER" id="PTHR39084">
    <property type="entry name" value="MEMBRANE PROTEIN-RELATED"/>
    <property type="match status" value="1"/>
</dbReference>
<feature type="transmembrane region" description="Helical" evidence="1">
    <location>
        <begin position="393"/>
        <end position="414"/>
    </location>
</feature>
<accession>A0ABW2QDD1</accession>
<organism evidence="4 5">
    <name type="scientific">Hydrogenophaga atypica</name>
    <dbReference type="NCBI Taxonomy" id="249409"/>
    <lineage>
        <taxon>Bacteria</taxon>
        <taxon>Pseudomonadati</taxon>
        <taxon>Pseudomonadota</taxon>
        <taxon>Betaproteobacteria</taxon>
        <taxon>Burkholderiales</taxon>
        <taxon>Comamonadaceae</taxon>
        <taxon>Hydrogenophaga</taxon>
    </lineage>
</organism>
<dbReference type="EMBL" id="JBHTCA010000001">
    <property type="protein sequence ID" value="MFC7407465.1"/>
    <property type="molecule type" value="Genomic_DNA"/>
</dbReference>
<feature type="transmembrane region" description="Helical" evidence="1">
    <location>
        <begin position="94"/>
        <end position="123"/>
    </location>
</feature>
<feature type="transmembrane region" description="Helical" evidence="1">
    <location>
        <begin position="38"/>
        <end position="57"/>
    </location>
</feature>
<feature type="domain" description="DUF4010" evidence="3">
    <location>
        <begin position="182"/>
        <end position="382"/>
    </location>
</feature>
<sequence length="416" mass="42705">MNESVLSPSMLAVLATALGCGLLVGLDRERRKLRGPRRPLAGLRTFALTSVSGAAAMLSGQHALVAVGALLVVGLAVVAYLRNRTDDPGVTTEVALFLTYLIGVLCVVSLPLAAGLAVVLTALLTERETLHRFATEWLTPGEMRDGIILLTVVLIGLPLLPNRPLWGPVLNPQVIGQLLALLLALQSLAHLSRRLLAARQALALSSLASGFVSSTATVATLGMAVREGRGQPGAMAGAALISCVATLLQLLLVTAAVQAAWLPVLLWPSLAGALVALLWGAWLVRGAQLAPAGDAPAAGDVRMFSLRAAALIAALLTGIQAAVYGLSLWLGPKGMLAGTLLASLAELHSAVAAVMAATLPGDGQHPETTIALALVVHAASKCVNAGLTGGWRYALALAPGMLVHTGVAVGWLVWGR</sequence>
<dbReference type="RefSeq" id="WP_382219107.1">
    <property type="nucleotide sequence ID" value="NZ_JBHTCA010000001.1"/>
</dbReference>
<name>A0ABW2QDD1_9BURK</name>
<feature type="transmembrane region" description="Helical" evidence="1">
    <location>
        <begin position="304"/>
        <end position="330"/>
    </location>
</feature>
<gene>
    <name evidence="4" type="ORF">ACFQPB_01180</name>
</gene>
<evidence type="ECO:0000313" key="4">
    <source>
        <dbReference type="EMBL" id="MFC7407465.1"/>
    </source>
</evidence>
<keyword evidence="5" id="KW-1185">Reference proteome</keyword>
<feature type="domain" description="MgtC/SapB/SrpB/YhiD N-terminal" evidence="2">
    <location>
        <begin position="14"/>
        <end position="131"/>
    </location>
</feature>
<evidence type="ECO:0000313" key="5">
    <source>
        <dbReference type="Proteomes" id="UP001596501"/>
    </source>
</evidence>
<keyword evidence="1" id="KW-0472">Membrane</keyword>
<feature type="transmembrane region" description="Helical" evidence="1">
    <location>
        <begin position="265"/>
        <end position="284"/>
    </location>
</feature>
<dbReference type="Proteomes" id="UP001596501">
    <property type="component" value="Unassembled WGS sequence"/>
</dbReference>